<dbReference type="SUPFAM" id="SSF81901">
    <property type="entry name" value="HCP-like"/>
    <property type="match status" value="1"/>
</dbReference>
<dbReference type="EMBL" id="QKYT01000734">
    <property type="protein sequence ID" value="RIA81859.1"/>
    <property type="molecule type" value="Genomic_DNA"/>
</dbReference>
<dbReference type="InterPro" id="IPR052945">
    <property type="entry name" value="Mitotic_Regulator"/>
</dbReference>
<reference evidence="1 2" key="1">
    <citation type="submission" date="2018-06" db="EMBL/GenBank/DDBJ databases">
        <title>Comparative genomics reveals the genomic features of Rhizophagus irregularis, R. cerebriforme, R. diaphanum and Gigaspora rosea, and their symbiotic lifestyle signature.</title>
        <authorList>
            <person name="Morin E."/>
            <person name="San Clemente H."/>
            <person name="Chen E.C.H."/>
            <person name="De La Providencia I."/>
            <person name="Hainaut M."/>
            <person name="Kuo A."/>
            <person name="Kohler A."/>
            <person name="Murat C."/>
            <person name="Tang N."/>
            <person name="Roy S."/>
            <person name="Loubradou J."/>
            <person name="Henrissat B."/>
            <person name="Grigoriev I.V."/>
            <person name="Corradi N."/>
            <person name="Roux C."/>
            <person name="Martin F.M."/>
        </authorList>
    </citation>
    <scope>NUCLEOTIDE SEQUENCE [LARGE SCALE GENOMIC DNA]</scope>
    <source>
        <strain evidence="1 2">DAOM 227022</strain>
    </source>
</reference>
<dbReference type="Gene3D" id="1.25.40.10">
    <property type="entry name" value="Tetratricopeptide repeat domain"/>
    <property type="match status" value="1"/>
</dbReference>
<keyword evidence="2" id="KW-1185">Reference proteome</keyword>
<evidence type="ECO:0000313" key="1">
    <source>
        <dbReference type="EMBL" id="RIA81859.1"/>
    </source>
</evidence>
<dbReference type="InterPro" id="IPR006597">
    <property type="entry name" value="Sel1-like"/>
</dbReference>
<gene>
    <name evidence="1" type="ORF">C1645_836267</name>
</gene>
<protein>
    <recommendedName>
        <fullName evidence="3">HCP-like protein</fullName>
    </recommendedName>
</protein>
<accession>A0A397SAH1</accession>
<dbReference type="InterPro" id="IPR011990">
    <property type="entry name" value="TPR-like_helical_dom_sf"/>
</dbReference>
<sequence length="344" mass="40086">MLGMKKAEMLVRENGCYESKKHYGILEESDYTLGENEDSNDKSIPDSFEDHFRNLAIPSSSKVIGKRKEGDEPIDKVNYWYHKASENNNMIALYELGKIYELGKGIGKNFVKVFEFYKKSANKEYIKAQYKLGYYYEMGIGMDIDKEKAFDLYKIAAVEESDNVQKSFNRRLNLVLEIENDLSVFSLILESGSRFFELFSPEWEGKRFSELFGPDWEGKTLLYAFGLILELEMVLLAFRLVREIEEWYTLLWFGHLELANGSWLWIKMLFNSSFSFLVDSPSVWVLGISKRFLDFISGMEVSSQNSQLMHLLKESFDSGNSESEKKHKFHNELLYSALEMETET</sequence>
<dbReference type="Proteomes" id="UP000265703">
    <property type="component" value="Unassembled WGS sequence"/>
</dbReference>
<evidence type="ECO:0008006" key="3">
    <source>
        <dbReference type="Google" id="ProtNLM"/>
    </source>
</evidence>
<dbReference type="AlphaFoldDB" id="A0A397SAH1"/>
<dbReference type="OrthoDB" id="272077at2759"/>
<dbReference type="Pfam" id="PF08238">
    <property type="entry name" value="Sel1"/>
    <property type="match status" value="3"/>
</dbReference>
<dbReference type="PANTHER" id="PTHR43628">
    <property type="entry name" value="ACTIVATOR OF C KINASE PROTEIN 1-RELATED"/>
    <property type="match status" value="1"/>
</dbReference>
<proteinExistence type="predicted"/>
<organism evidence="1 2">
    <name type="scientific">Glomus cerebriforme</name>
    <dbReference type="NCBI Taxonomy" id="658196"/>
    <lineage>
        <taxon>Eukaryota</taxon>
        <taxon>Fungi</taxon>
        <taxon>Fungi incertae sedis</taxon>
        <taxon>Mucoromycota</taxon>
        <taxon>Glomeromycotina</taxon>
        <taxon>Glomeromycetes</taxon>
        <taxon>Glomerales</taxon>
        <taxon>Glomeraceae</taxon>
        <taxon>Glomus</taxon>
    </lineage>
</organism>
<evidence type="ECO:0000313" key="2">
    <source>
        <dbReference type="Proteomes" id="UP000265703"/>
    </source>
</evidence>
<name>A0A397SAH1_9GLOM</name>
<comment type="caution">
    <text evidence="1">The sequence shown here is derived from an EMBL/GenBank/DDBJ whole genome shotgun (WGS) entry which is preliminary data.</text>
</comment>
<dbReference type="SMART" id="SM00671">
    <property type="entry name" value="SEL1"/>
    <property type="match status" value="2"/>
</dbReference>
<dbReference type="PANTHER" id="PTHR43628:SF1">
    <property type="entry name" value="CHITIN SYNTHASE REGULATORY FACTOR 2-RELATED"/>
    <property type="match status" value="1"/>
</dbReference>